<dbReference type="PANTHER" id="PTHR38340:SF1">
    <property type="entry name" value="S-LAYER PROTEIN"/>
    <property type="match status" value="1"/>
</dbReference>
<dbReference type="PANTHER" id="PTHR38340">
    <property type="entry name" value="S-LAYER PROTEIN"/>
    <property type="match status" value="1"/>
</dbReference>
<evidence type="ECO:0000313" key="5">
    <source>
        <dbReference type="EMBL" id="ABI66197.1"/>
    </source>
</evidence>
<proteinExistence type="predicted"/>
<feature type="region of interest" description="Disordered" evidence="3">
    <location>
        <begin position="1"/>
        <end position="28"/>
    </location>
</feature>
<dbReference type="InterPro" id="IPR040853">
    <property type="entry name" value="RapA2_cadherin-like"/>
</dbReference>
<evidence type="ECO:0000313" key="6">
    <source>
        <dbReference type="Proteomes" id="UP000001964"/>
    </source>
</evidence>
<keyword evidence="2" id="KW-0964">Secreted</keyword>
<comment type="subcellular location">
    <subcellularLocation>
        <location evidence="1">Secreted</location>
    </subcellularLocation>
</comment>
<dbReference type="Pfam" id="PF17803">
    <property type="entry name" value="Cadherin_4"/>
    <property type="match status" value="4"/>
</dbReference>
<dbReference type="HOGENOM" id="CLU_234556_0_0_5"/>
<feature type="domain" description="RapA2 cadherin-like" evidence="4">
    <location>
        <begin position="1569"/>
        <end position="1627"/>
    </location>
</feature>
<dbReference type="GO" id="GO:0005576">
    <property type="term" value="C:extracellular region"/>
    <property type="evidence" value="ECO:0007669"/>
    <property type="project" value="UniProtKB-SubCell"/>
</dbReference>
<name>Q0ANE0_MARMM</name>
<evidence type="ECO:0000256" key="2">
    <source>
        <dbReference type="ARBA" id="ARBA00022525"/>
    </source>
</evidence>
<evidence type="ECO:0000256" key="1">
    <source>
        <dbReference type="ARBA" id="ARBA00004613"/>
    </source>
</evidence>
<feature type="domain" description="RapA2 cadherin-like" evidence="4">
    <location>
        <begin position="1340"/>
        <end position="1410"/>
    </location>
</feature>
<dbReference type="InterPro" id="IPR010221">
    <property type="entry name" value="VCBS_dom"/>
</dbReference>
<dbReference type="Gene3D" id="2.150.10.10">
    <property type="entry name" value="Serralysin-like metalloprotease, C-terminal"/>
    <property type="match status" value="3"/>
</dbReference>
<evidence type="ECO:0000259" key="4">
    <source>
        <dbReference type="Pfam" id="PF17803"/>
    </source>
</evidence>
<feature type="domain" description="RapA2 cadherin-like" evidence="4">
    <location>
        <begin position="1111"/>
        <end position="1160"/>
    </location>
</feature>
<reference evidence="5 6" key="1">
    <citation type="submission" date="2006-08" db="EMBL/GenBank/DDBJ databases">
        <title>Complete sequence of Maricaulis maris MCS10.</title>
        <authorList>
            <consortium name="US DOE Joint Genome Institute"/>
            <person name="Copeland A."/>
            <person name="Lucas S."/>
            <person name="Lapidus A."/>
            <person name="Barry K."/>
            <person name="Detter J.C."/>
            <person name="Glavina del Rio T."/>
            <person name="Hammon N."/>
            <person name="Israni S."/>
            <person name="Dalin E."/>
            <person name="Tice H."/>
            <person name="Pitluck S."/>
            <person name="Saunders E."/>
            <person name="Brettin T."/>
            <person name="Bruce D."/>
            <person name="Han C."/>
            <person name="Tapia R."/>
            <person name="Gilna P."/>
            <person name="Schmutz J."/>
            <person name="Larimer F."/>
            <person name="Land M."/>
            <person name="Hauser L."/>
            <person name="Kyrpides N."/>
            <person name="Mikhailova N."/>
            <person name="Viollier P."/>
            <person name="Stephens C."/>
            <person name="Richardson P."/>
        </authorList>
    </citation>
    <scope>NUCLEOTIDE SEQUENCE [LARGE SCALE GENOMIC DNA]</scope>
    <source>
        <strain evidence="5 6">MCS10</strain>
    </source>
</reference>
<dbReference type="PRINTS" id="PR00313">
    <property type="entry name" value="CABNDNGRPT"/>
</dbReference>
<dbReference type="PROSITE" id="PS00330">
    <property type="entry name" value="HEMOLYSIN_CALCIUM"/>
    <property type="match status" value="5"/>
</dbReference>
<feature type="compositionally biased region" description="Gly residues" evidence="3">
    <location>
        <begin position="121"/>
        <end position="133"/>
    </location>
</feature>
<dbReference type="Pfam" id="PF17963">
    <property type="entry name" value="Big_9"/>
    <property type="match status" value="1"/>
</dbReference>
<feature type="region of interest" description="Disordered" evidence="3">
    <location>
        <begin position="86"/>
        <end position="153"/>
    </location>
</feature>
<protein>
    <submittedName>
        <fullName evidence="5">Putative outer membrane adhesin like protein</fullName>
    </submittedName>
</protein>
<gene>
    <name evidence="5" type="ordered locus">Mmar10_1905</name>
</gene>
<dbReference type="InterPro" id="IPR018511">
    <property type="entry name" value="Hemolysin-typ_Ca-bd_CS"/>
</dbReference>
<dbReference type="OrthoDB" id="7798885at2"/>
<organism evidence="5 6">
    <name type="scientific">Maricaulis maris (strain MCS10)</name>
    <name type="common">Caulobacter maris</name>
    <dbReference type="NCBI Taxonomy" id="394221"/>
    <lineage>
        <taxon>Bacteria</taxon>
        <taxon>Pseudomonadati</taxon>
        <taxon>Pseudomonadota</taxon>
        <taxon>Alphaproteobacteria</taxon>
        <taxon>Maricaulales</taxon>
        <taxon>Maricaulaceae</taxon>
        <taxon>Maricaulis</taxon>
    </lineage>
</organism>
<feature type="domain" description="RapA2 cadherin-like" evidence="4">
    <location>
        <begin position="882"/>
        <end position="953"/>
    </location>
</feature>
<dbReference type="EMBL" id="CP000449">
    <property type="protein sequence ID" value="ABI66197.1"/>
    <property type="molecule type" value="Genomic_DNA"/>
</dbReference>
<dbReference type="InterPro" id="IPR011049">
    <property type="entry name" value="Serralysin-like_metalloprot_C"/>
</dbReference>
<keyword evidence="6" id="KW-1185">Reference proteome</keyword>
<accession>Q0ANE0</accession>
<sequence>MIMATKKSNNQARQSAANAAAPANPGIDIDGSGRGDLLFGTGRDDIIDGRGGNDLILGLGGDDVISGGGGHDFVLGGAGDDDISGDAGNDFLSGGSGNDVISGGRGRDFVLGGSGDDQISGGRGGDTLNGGDGNDVIDGGAGNDRVSGDAGDDFLSGGAGRDTLLGGDGDDILSGGAGRDTIIGGQGHDTLVYGGSVRDAQVTGDSNQAEVRGADGRDTLEGVEAIQFDDGTVYLDGRNNGPMVEDQAATISENDIAVIVNVLDGAFDFDGDAISLLSVDAGDFAGTVSFDAASGEVSLMPGATYDHLTEGESVEVTLTYTATDGTDTTTGIIAVTITGIDDEPLITAIDLGAQNEDDGFISVDLLATANGDVIGIEEIQSVASSNPDRTISWGLDPNNYDAVRLDLNQFTDLQAGETETVTITYVVGDNNGGLTTNTATFVVEGTNDLPTFVDFTLSLGESEPLWVNLLSGVQDVDSDTVIVTDVVASTNNPDRVVTANVNYVDGTVTFPYGQYEDLAEGETEILTISFNLDDGDGGVVARELSFTIVGENDAPNVVPIDMGTQSEDGGFISVDLMSTASDIDTNDVIGIEEIQSVASSNPDRTISWGLDPNNYDAVRLDLNQFTDLQAGETETVTITYVVGDNNGGLTTNTATFVVEGTNDLPTFVDFTLSLGESEPLWVNLLSGVQDVDSDTVIVTDVVASTNNPDRVVTANVNYVDGTVTFPYGQYEDLAEGETEILTISFNLDDGDGGVVARELSFTVIGQNDAPYIEPWNSSLEGTVDENDAVSLFSAGSIVYDDVDASDQHYGYINNVSLSGEAGNLNPGSLYGLLRLDDYASGGALGWTFNADSGLFDYLQEGESVTLTYDVEVSDGREGGQTTVSITIEGTNDLPVFNGYSFSLGESEPLWVNLLASVQDVDSDTLTVTDVVAMTNNPDRVVVANVNYADGTVTFPYGQYEDLAAGETETLTIRFNVDDGDGGVVPCELNFTVIGQNDAPYIEPWNSTLEGTVDENDAPVLTTGGTIVFDDVDASDQHYGYINNVTQTGTVGDFNIYDLFGLLRLDDYASGGALGWTFNADSGLFDYLQEGESITLTYDVAVSDGREDGQTTVSITIEGTNDLPTFIDFGHQIDESTSLWVNLLSGVQDVDSDAVTISDVVAYTDNPDRVVALDVNLAEGTVRFPYGQYEDLAEGESEILTISYTIDDGDGGVVPAEMHFTVIGSNDAPYIEPWNSTLEGTVDENDAPVLTTGGSIVFDDVDASDQHYGSINNVTQTGTVGDFNIYDLYGLLRLDDYASGGALGWTFNADSSLFDYLQEGESVTLTYDVEVTDGREGGQTTVSITIEGSNDLPSFVDFTISFGESEPLWVNLLASVQDVDSDTVVVTDVTAHTDNPDRVVVANVDYEAGTVSFPYGQYEDLAEGETETLTISFNLEDSDGGVLPREFNFTIIGQNDAPYFEPWNSSLDATADTGNAGQLEASGVIGIWDPDASDEHTGATLSVSLAGDVGGLTEADVLGLLSFDGSRPDASVDWSFASDSTLFAYLSTGENVTLTYEVEISDGHDSVTAPVTITITGQNDLPMVSADIAVATHEDAAPLLVDLFANASDPEGDDMAVTGVVVTTASGRTVDFSVDALTGEMVIDPAQFGDLDAGELETLTVSYGIGHADTVITGGADSIPTIGNAGRWFVVDLDSGQTVQEARGSGNSAEPFAVPANGVVFHFNGNNADYVIAATAYVDGVASVIDPAGFEISGYSGTLYEDGVWLNFADTISDAMISWTGTIETVDGPRQVSFTFDGLNFTDNQTGTSTLDSFSVEVSGPRTAAIAVIEVEGRDEGAAMEARVFSKGEVIDVAKVPVADTLTDGDAGSTDGLVTLSHEDALTVITAADVADFAFERVFDVTNFRGAVQFASLTEADDTAMEVDSVQPALGQADAFDLPGLDAFGLPQDDAALTMPLPEVPEGW</sequence>
<dbReference type="NCBIfam" id="TIGR01965">
    <property type="entry name" value="VCBS_repeat"/>
    <property type="match status" value="5"/>
</dbReference>
<feature type="compositionally biased region" description="Low complexity" evidence="3">
    <location>
        <begin position="8"/>
        <end position="25"/>
    </location>
</feature>
<dbReference type="InterPro" id="IPR001343">
    <property type="entry name" value="Hemolysn_Ca-bd"/>
</dbReference>
<dbReference type="Proteomes" id="UP000001964">
    <property type="component" value="Chromosome"/>
</dbReference>
<dbReference type="GO" id="GO:0005509">
    <property type="term" value="F:calcium ion binding"/>
    <property type="evidence" value="ECO:0007669"/>
    <property type="project" value="InterPro"/>
</dbReference>
<evidence type="ECO:0000256" key="3">
    <source>
        <dbReference type="SAM" id="MobiDB-lite"/>
    </source>
</evidence>
<dbReference type="SUPFAM" id="SSF51120">
    <property type="entry name" value="beta-Roll"/>
    <property type="match status" value="1"/>
</dbReference>
<dbReference type="eggNOG" id="COG2931">
    <property type="taxonomic scope" value="Bacteria"/>
</dbReference>
<dbReference type="Pfam" id="PF00353">
    <property type="entry name" value="HemolysinCabind"/>
    <property type="match status" value="3"/>
</dbReference>
<dbReference type="STRING" id="394221.Mmar10_1905"/>
<dbReference type="InterPro" id="IPR050557">
    <property type="entry name" value="RTX_toxin/Mannuronan_C5-epim"/>
</dbReference>
<dbReference type="KEGG" id="mmr:Mmar10_1905"/>